<accession>A0A100VRG4</accession>
<keyword evidence="7 12" id="KW-0479">Metal-binding</keyword>
<evidence type="ECO:0000313" key="14">
    <source>
        <dbReference type="Proteomes" id="UP000069697"/>
    </source>
</evidence>
<dbReference type="SFLD" id="SFLDG01136">
    <property type="entry name" value="C1.6:_Phosphoserine_Phosphatas"/>
    <property type="match status" value="1"/>
</dbReference>
<evidence type="ECO:0000256" key="12">
    <source>
        <dbReference type="PIRSR" id="PIRSR006118-2"/>
    </source>
</evidence>
<comment type="caution">
    <text evidence="13">The sequence shown here is derived from an EMBL/GenBank/DDBJ whole genome shotgun (WGS) entry which is preliminary data.</text>
</comment>
<evidence type="ECO:0000256" key="4">
    <source>
        <dbReference type="ARBA" id="ARBA00011881"/>
    </source>
</evidence>
<feature type="binding site" evidence="12">
    <location>
        <position position="29"/>
    </location>
    <ligand>
        <name>Mg(2+)</name>
        <dbReference type="ChEBI" id="CHEBI:18420"/>
    </ligand>
</feature>
<dbReference type="InterPro" id="IPR050793">
    <property type="entry name" value="CMP-NeuNAc_synthase"/>
</dbReference>
<dbReference type="PANTHER" id="PTHR21485:SF6">
    <property type="entry name" value="N-ACYLNEURAMINATE CYTIDYLYLTRANSFERASE-RELATED"/>
    <property type="match status" value="1"/>
</dbReference>
<keyword evidence="10" id="KW-0448">Lipopolysaccharide biosynthesis</keyword>
<keyword evidence="9 12" id="KW-0460">Magnesium</keyword>
<dbReference type="GO" id="GO:0019143">
    <property type="term" value="F:3-deoxy-manno-octulosonate-8-phosphatase activity"/>
    <property type="evidence" value="ECO:0007669"/>
    <property type="project" value="UniProtKB-EC"/>
</dbReference>
<dbReference type="AlphaFoldDB" id="A0A100VRG4"/>
<dbReference type="Pfam" id="PF08282">
    <property type="entry name" value="Hydrolase_3"/>
    <property type="match status" value="1"/>
</dbReference>
<dbReference type="GO" id="GO:0009103">
    <property type="term" value="P:lipopolysaccharide biosynthetic process"/>
    <property type="evidence" value="ECO:0007669"/>
    <property type="project" value="UniProtKB-KW"/>
</dbReference>
<dbReference type="NCBIfam" id="TIGR01670">
    <property type="entry name" value="KdsC-phosphatas"/>
    <property type="match status" value="1"/>
</dbReference>
<feature type="binding site" evidence="12">
    <location>
        <position position="123"/>
    </location>
    <ligand>
        <name>Mg(2+)</name>
        <dbReference type="ChEBI" id="CHEBI:18420"/>
    </ligand>
</feature>
<dbReference type="PANTHER" id="PTHR21485">
    <property type="entry name" value="HAD SUPERFAMILY MEMBERS CMAS AND KDSC"/>
    <property type="match status" value="1"/>
</dbReference>
<evidence type="ECO:0000256" key="9">
    <source>
        <dbReference type="ARBA" id="ARBA00022842"/>
    </source>
</evidence>
<sequence>MSGVYKPSLKASEDTLKEKLTQCKWLITDIDGVLTDGKMNLTENGDEFKQFHVRDGIAAALLKEKGFKLGVLSAGFAKNAINKRFNAQGFDYISVDGTSKLDRFQQFLLDNHTSSDEVIYIGDDINDVEVMKRCGLAICPNDAHFSVFDHCDWRLKTKGGNGCLREIADYIYF</sequence>
<evidence type="ECO:0000256" key="8">
    <source>
        <dbReference type="ARBA" id="ARBA00022801"/>
    </source>
</evidence>
<dbReference type="GO" id="GO:0046872">
    <property type="term" value="F:metal ion binding"/>
    <property type="evidence" value="ECO:0007669"/>
    <property type="project" value="UniProtKB-KW"/>
</dbReference>
<dbReference type="GO" id="GO:0008781">
    <property type="term" value="F:N-acylneuraminate cytidylyltransferase activity"/>
    <property type="evidence" value="ECO:0007669"/>
    <property type="project" value="TreeGrafter"/>
</dbReference>
<comment type="subunit">
    <text evidence="4">Homotetramer.</text>
</comment>
<evidence type="ECO:0000256" key="2">
    <source>
        <dbReference type="ARBA" id="ARBA00001946"/>
    </source>
</evidence>
<reference evidence="13 14" key="1">
    <citation type="journal article" date="2016" name="Genome Announc.">
        <title>Draft Genome Sequence of Paenibacillus amylolyticus Heshi-A3, Isolated from Fermented Rice Bran in a Japanese Fermented Seafood Dish.</title>
        <authorList>
            <person name="Akuzawa S."/>
            <person name="Nagaoka J."/>
            <person name="Kanekatsu M."/>
            <person name="Kubota E."/>
            <person name="Ohtake R."/>
            <person name="Suzuki T."/>
            <person name="Kanesaki Y."/>
        </authorList>
    </citation>
    <scope>NUCLEOTIDE SEQUENCE [LARGE SCALE GENOMIC DNA]</scope>
    <source>
        <strain evidence="13 14">Heshi-A3</strain>
    </source>
</reference>
<evidence type="ECO:0000256" key="5">
    <source>
        <dbReference type="ARBA" id="ARBA00013066"/>
    </source>
</evidence>
<proteinExistence type="inferred from homology"/>
<dbReference type="InterPro" id="IPR010023">
    <property type="entry name" value="KdsC_fam"/>
</dbReference>
<reference evidence="14" key="2">
    <citation type="submission" date="2016-01" db="EMBL/GenBank/DDBJ databases">
        <title>Draft Genome Sequence of Paenibacillus amylolyticus Heshi-A3 that Was Isolated from Fermented Rice Bran with Aging Salted Mackerel, Which Was Named Heshiko as Traditional Fermented Seafood in Japan.</title>
        <authorList>
            <person name="Akuzawa S."/>
            <person name="Nakagawa J."/>
            <person name="Kanekatsu T."/>
            <person name="Kubota E."/>
            <person name="Ohtake R."/>
            <person name="Suzuki T."/>
            <person name="Kanesaki Y."/>
        </authorList>
    </citation>
    <scope>NUCLEOTIDE SEQUENCE [LARGE SCALE GENOMIC DNA]</scope>
    <source>
        <strain evidence="14">Heshi-A3</strain>
    </source>
</reference>
<comment type="similarity">
    <text evidence="3">Belongs to the KdsC family.</text>
</comment>
<comment type="catalytic activity">
    <reaction evidence="1">
        <text>3-deoxy-alpha-D-manno-2-octulosonate-8-phosphate + H2O = 3-deoxy-alpha-D-manno-oct-2-ulosonate + phosphate</text>
        <dbReference type="Rhea" id="RHEA:11500"/>
        <dbReference type="ChEBI" id="CHEBI:15377"/>
        <dbReference type="ChEBI" id="CHEBI:43474"/>
        <dbReference type="ChEBI" id="CHEBI:85985"/>
        <dbReference type="ChEBI" id="CHEBI:85986"/>
        <dbReference type="EC" id="3.1.3.45"/>
    </reaction>
</comment>
<dbReference type="SFLD" id="SFLDS00003">
    <property type="entry name" value="Haloacid_Dehalogenase"/>
    <property type="match status" value="1"/>
</dbReference>
<dbReference type="Proteomes" id="UP000069697">
    <property type="component" value="Unassembled WGS sequence"/>
</dbReference>
<evidence type="ECO:0000256" key="7">
    <source>
        <dbReference type="ARBA" id="ARBA00022723"/>
    </source>
</evidence>
<dbReference type="InterPro" id="IPR006439">
    <property type="entry name" value="HAD-SF_hydro_IA"/>
</dbReference>
<keyword evidence="8" id="KW-0378">Hydrolase</keyword>
<evidence type="ECO:0000313" key="13">
    <source>
        <dbReference type="EMBL" id="GAS84702.1"/>
    </source>
</evidence>
<feature type="binding site" evidence="12">
    <location>
        <position position="31"/>
    </location>
    <ligand>
        <name>substrate</name>
    </ligand>
</feature>
<dbReference type="EMBL" id="BCNV01000005">
    <property type="protein sequence ID" value="GAS84702.1"/>
    <property type="molecule type" value="Genomic_DNA"/>
</dbReference>
<dbReference type="PIRSF" id="PIRSF006118">
    <property type="entry name" value="KDO8-P_Ptase"/>
    <property type="match status" value="1"/>
</dbReference>
<evidence type="ECO:0000256" key="1">
    <source>
        <dbReference type="ARBA" id="ARBA00000898"/>
    </source>
</evidence>
<name>A0A100VRG4_PAEAM</name>
<dbReference type="NCBIfam" id="TIGR01549">
    <property type="entry name" value="HAD-SF-IA-v1"/>
    <property type="match status" value="1"/>
</dbReference>
<dbReference type="InterPro" id="IPR023214">
    <property type="entry name" value="HAD_sf"/>
</dbReference>
<gene>
    <name evidence="13" type="ORF">PAHA3_4805</name>
</gene>
<organism evidence="13 14">
    <name type="scientific">Paenibacillus amylolyticus</name>
    <dbReference type="NCBI Taxonomy" id="1451"/>
    <lineage>
        <taxon>Bacteria</taxon>
        <taxon>Bacillati</taxon>
        <taxon>Bacillota</taxon>
        <taxon>Bacilli</taxon>
        <taxon>Bacillales</taxon>
        <taxon>Paenibacillaceae</taxon>
        <taxon>Paenibacillus</taxon>
    </lineage>
</organism>
<dbReference type="EC" id="3.1.3.45" evidence="5"/>
<dbReference type="SUPFAM" id="SSF56784">
    <property type="entry name" value="HAD-like"/>
    <property type="match status" value="1"/>
</dbReference>
<dbReference type="InterPro" id="IPR036412">
    <property type="entry name" value="HAD-like_sf"/>
</dbReference>
<evidence type="ECO:0000256" key="10">
    <source>
        <dbReference type="ARBA" id="ARBA00022985"/>
    </source>
</evidence>
<dbReference type="Gene3D" id="3.40.50.1000">
    <property type="entry name" value="HAD superfamily/HAD-like"/>
    <property type="match status" value="1"/>
</dbReference>
<evidence type="ECO:0000256" key="3">
    <source>
        <dbReference type="ARBA" id="ARBA00005893"/>
    </source>
</evidence>
<dbReference type="SFLD" id="SFLDG01138">
    <property type="entry name" value="C1.6.2:_Deoxy-d-mannose-octulo"/>
    <property type="match status" value="1"/>
</dbReference>
<evidence type="ECO:0000256" key="11">
    <source>
        <dbReference type="ARBA" id="ARBA00031051"/>
    </source>
</evidence>
<comment type="cofactor">
    <cofactor evidence="2 12">
        <name>Mg(2+)</name>
        <dbReference type="ChEBI" id="CHEBI:18420"/>
    </cofactor>
</comment>
<protein>
    <recommendedName>
        <fullName evidence="6">3-deoxy-D-manno-octulosonate 8-phosphate phosphatase KdsC</fullName>
        <ecNumber evidence="5">3.1.3.45</ecNumber>
    </recommendedName>
    <alternativeName>
        <fullName evidence="11">KDO 8-P phosphatase</fullName>
    </alternativeName>
</protein>
<evidence type="ECO:0000256" key="6">
    <source>
        <dbReference type="ARBA" id="ARBA00020092"/>
    </source>
</evidence>